<evidence type="ECO:0000313" key="2">
    <source>
        <dbReference type="EMBL" id="QBH14103.1"/>
    </source>
</evidence>
<dbReference type="EMBL" id="CP036313">
    <property type="protein sequence ID" value="QBH14103.1"/>
    <property type="molecule type" value="Genomic_DNA"/>
</dbReference>
<evidence type="ECO:0000313" key="3">
    <source>
        <dbReference type="EMBL" id="RAM01664.1"/>
    </source>
</evidence>
<organism evidence="3 4">
    <name type="scientific">Desulfobacter hydrogenophilus</name>
    <dbReference type="NCBI Taxonomy" id="2291"/>
    <lineage>
        <taxon>Bacteria</taxon>
        <taxon>Pseudomonadati</taxon>
        <taxon>Thermodesulfobacteriota</taxon>
        <taxon>Desulfobacteria</taxon>
        <taxon>Desulfobacterales</taxon>
        <taxon>Desulfobacteraceae</taxon>
        <taxon>Desulfobacter</taxon>
    </lineage>
</organism>
<reference evidence="3 4" key="1">
    <citation type="submission" date="2018-06" db="EMBL/GenBank/DDBJ databases">
        <title>Complete Genome Sequence of Desulfobacter hydrogenophilus (DSM3380).</title>
        <authorList>
            <person name="Marietou A."/>
            <person name="Schreiber L."/>
            <person name="Marshall I."/>
            <person name="Jorgensen B."/>
        </authorList>
    </citation>
    <scope>NUCLEOTIDE SEQUENCE [LARGE SCALE GENOMIC DNA]</scope>
    <source>
        <strain evidence="3 4">DSM 3380</strain>
    </source>
</reference>
<dbReference type="Gene3D" id="2.60.120.10">
    <property type="entry name" value="Jelly Rolls"/>
    <property type="match status" value="1"/>
</dbReference>
<dbReference type="InterPro" id="IPR008894">
    <property type="entry name" value="QdtA_cupin_dom"/>
</dbReference>
<dbReference type="AlphaFoldDB" id="A0A328FAG5"/>
<evidence type="ECO:0000313" key="4">
    <source>
        <dbReference type="Proteomes" id="UP000248798"/>
    </source>
</evidence>
<evidence type="ECO:0000313" key="5">
    <source>
        <dbReference type="Proteomes" id="UP000293902"/>
    </source>
</evidence>
<dbReference type="OrthoDB" id="272049at2"/>
<dbReference type="EMBL" id="QLNI01000024">
    <property type="protein sequence ID" value="RAM01664.1"/>
    <property type="molecule type" value="Genomic_DNA"/>
</dbReference>
<keyword evidence="5" id="KW-1185">Reference proteome</keyword>
<dbReference type="InterPro" id="IPR011051">
    <property type="entry name" value="RmlC_Cupin_sf"/>
</dbReference>
<dbReference type="RefSeq" id="WP_111957300.1">
    <property type="nucleotide sequence ID" value="NZ_CP036313.1"/>
</dbReference>
<proteinExistence type="predicted"/>
<dbReference type="SUPFAM" id="SSF51182">
    <property type="entry name" value="RmlC-like cupins"/>
    <property type="match status" value="1"/>
</dbReference>
<gene>
    <name evidence="3" type="ORF">DO021_12870</name>
    <name evidence="2" type="ORF">EYB58_14935</name>
</gene>
<dbReference type="InterPro" id="IPR014710">
    <property type="entry name" value="RmlC-like_jellyroll"/>
</dbReference>
<sequence>MSTTIYDCKLIELPRFYDRRGSLTPIYNQDHIPFDIVRTYYLYDIPGGKKRGGHAHKNLQQLYVSVMGAFDVTLDDGKEKKTVRLDRAYKGLYIPKLIWRDLHNFSSGANCLVLASLLYDEYEYIRDYDQFLGLKRGA</sequence>
<dbReference type="Pfam" id="PF05523">
    <property type="entry name" value="FdtA"/>
    <property type="match status" value="1"/>
</dbReference>
<evidence type="ECO:0000259" key="1">
    <source>
        <dbReference type="Pfam" id="PF05523"/>
    </source>
</evidence>
<name>A0A328FAG5_9BACT</name>
<protein>
    <submittedName>
        <fullName evidence="3">WxcM-like domain-containing protein</fullName>
    </submittedName>
</protein>
<dbReference type="Proteomes" id="UP000248798">
    <property type="component" value="Unassembled WGS sequence"/>
</dbReference>
<accession>A0A328FAG5</accession>
<reference evidence="2 5" key="2">
    <citation type="submission" date="2019-02" db="EMBL/GenBank/DDBJ databases">
        <title>Complete genome sequence of Desulfobacter hydrogenophilus AcRS1.</title>
        <authorList>
            <person name="Marietou A."/>
            <person name="Lund M.B."/>
            <person name="Marshall I.P.G."/>
            <person name="Schreiber L."/>
            <person name="Jorgensen B."/>
        </authorList>
    </citation>
    <scope>NUCLEOTIDE SEQUENCE [LARGE SCALE GENOMIC DNA]</scope>
    <source>
        <strain evidence="2 5">AcRS1</strain>
    </source>
</reference>
<dbReference type="Proteomes" id="UP000293902">
    <property type="component" value="Chromosome"/>
</dbReference>
<feature type="domain" description="Sugar 3,4-ketoisomerase QdtA cupin" evidence="1">
    <location>
        <begin position="7"/>
        <end position="134"/>
    </location>
</feature>
<dbReference type="CDD" id="cd20292">
    <property type="entry name" value="cupin_QdtA-like"/>
    <property type="match status" value="1"/>
</dbReference>